<dbReference type="InterPro" id="IPR051164">
    <property type="entry name" value="NmrA-like_oxidored"/>
</dbReference>
<dbReference type="PANTHER" id="PTHR42748">
    <property type="entry name" value="NITROGEN METABOLITE REPRESSION PROTEIN NMRA FAMILY MEMBER"/>
    <property type="match status" value="1"/>
</dbReference>
<evidence type="ECO:0000259" key="3">
    <source>
        <dbReference type="Pfam" id="PF05368"/>
    </source>
</evidence>
<organism evidence="4 5">
    <name type="scientific">Nocardia aurantia</name>
    <dbReference type="NCBI Taxonomy" id="2585199"/>
    <lineage>
        <taxon>Bacteria</taxon>
        <taxon>Bacillati</taxon>
        <taxon>Actinomycetota</taxon>
        <taxon>Actinomycetes</taxon>
        <taxon>Mycobacteriales</taxon>
        <taxon>Nocardiaceae</taxon>
        <taxon>Nocardia</taxon>
    </lineage>
</organism>
<proteinExistence type="inferred from homology"/>
<evidence type="ECO:0000256" key="1">
    <source>
        <dbReference type="ARBA" id="ARBA00006328"/>
    </source>
</evidence>
<accession>A0A7K0DTD2</accession>
<dbReference type="EC" id="1.7.-.-" evidence="4"/>
<feature type="domain" description="NmrA-like" evidence="3">
    <location>
        <begin position="5"/>
        <end position="241"/>
    </location>
</feature>
<dbReference type="PANTHER" id="PTHR42748:SF7">
    <property type="entry name" value="NMRA LIKE REDOX SENSOR 1-RELATED"/>
    <property type="match status" value="1"/>
</dbReference>
<reference evidence="4 5" key="1">
    <citation type="submission" date="2019-10" db="EMBL/GenBank/DDBJ databases">
        <title>Nocardia macrotermitis sp. nov. and Nocardia aurantia sp. nov., isolated from the gut of fungus growing-termite Macrotermes natalensis.</title>
        <authorList>
            <person name="Benndorf R."/>
            <person name="Schwitalla J."/>
            <person name="Martin K."/>
            <person name="De Beer W."/>
            <person name="Kaster A.-K."/>
            <person name="Vollmers J."/>
            <person name="Poulsen M."/>
            <person name="Beemelmanns C."/>
        </authorList>
    </citation>
    <scope>NUCLEOTIDE SEQUENCE [LARGE SCALE GENOMIC DNA]</scope>
    <source>
        <strain evidence="4 5">RB56</strain>
    </source>
</reference>
<dbReference type="GO" id="GO:0016491">
    <property type="term" value="F:oxidoreductase activity"/>
    <property type="evidence" value="ECO:0007669"/>
    <property type="project" value="UniProtKB-KW"/>
</dbReference>
<sequence length="299" mass="31467">MSPQNELVLVTGATGKQGGATARHLLAEGGRVRALVRDPDAPAAVELAELGADLAVGDFDRPETLTAAVAGVRGVFLIPPAAFGPGGWDPDLEAARGIALIDAARAAGAEQIVFTGVASFGTEISWGNLGKHRIEEAAAASGLRYTLLRPVRFMENYLGLSILPLDGFRDGFHRHIFRADRPFQMIAVDDIGAIAALVLADPDRFHGQTLELAGDAHTPPEAAEIIGRAVGRPLGYRRLTEAEADALTASVGDTWRLAEAGQGWNADIEAVRAIYPGLQNLETWLATTGAAQLKAILAD</sequence>
<dbReference type="RefSeq" id="WP_153343675.1">
    <property type="nucleotide sequence ID" value="NZ_WEGI01000007.1"/>
</dbReference>
<comment type="caution">
    <text evidence="4">The sequence shown here is derived from an EMBL/GenBank/DDBJ whole genome shotgun (WGS) entry which is preliminary data.</text>
</comment>
<dbReference type="Gene3D" id="3.90.25.10">
    <property type="entry name" value="UDP-galactose 4-epimerase, domain 1"/>
    <property type="match status" value="1"/>
</dbReference>
<evidence type="ECO:0000256" key="2">
    <source>
        <dbReference type="ARBA" id="ARBA00022857"/>
    </source>
</evidence>
<comment type="similarity">
    <text evidence="1">Belongs to the NmrA-type oxidoreductase family.</text>
</comment>
<protein>
    <submittedName>
        <fullName evidence="4">NAD(P)H azoreductase</fullName>
        <ecNumber evidence="4">1.7.-.-</ecNumber>
    </submittedName>
</protein>
<dbReference type="InterPro" id="IPR036291">
    <property type="entry name" value="NAD(P)-bd_dom_sf"/>
</dbReference>
<gene>
    <name evidence="4" type="primary">azoB_7</name>
    <name evidence="4" type="ORF">NRB56_36770</name>
</gene>
<dbReference type="CDD" id="cd05251">
    <property type="entry name" value="NmrA_like_SDR_a"/>
    <property type="match status" value="1"/>
</dbReference>
<keyword evidence="5" id="KW-1185">Reference proteome</keyword>
<dbReference type="OrthoDB" id="319724at2"/>
<keyword evidence="2" id="KW-0521">NADP</keyword>
<dbReference type="Proteomes" id="UP000431401">
    <property type="component" value="Unassembled WGS sequence"/>
</dbReference>
<keyword evidence="4" id="KW-0560">Oxidoreductase</keyword>
<evidence type="ECO:0000313" key="5">
    <source>
        <dbReference type="Proteomes" id="UP000431401"/>
    </source>
</evidence>
<name>A0A7K0DTD2_9NOCA</name>
<dbReference type="Pfam" id="PF05368">
    <property type="entry name" value="NmrA"/>
    <property type="match status" value="1"/>
</dbReference>
<dbReference type="SUPFAM" id="SSF51735">
    <property type="entry name" value="NAD(P)-binding Rossmann-fold domains"/>
    <property type="match status" value="1"/>
</dbReference>
<dbReference type="Gene3D" id="3.40.50.720">
    <property type="entry name" value="NAD(P)-binding Rossmann-like Domain"/>
    <property type="match status" value="1"/>
</dbReference>
<dbReference type="EMBL" id="WEGI01000007">
    <property type="protein sequence ID" value="MQY28094.1"/>
    <property type="molecule type" value="Genomic_DNA"/>
</dbReference>
<dbReference type="AlphaFoldDB" id="A0A7K0DTD2"/>
<evidence type="ECO:0000313" key="4">
    <source>
        <dbReference type="EMBL" id="MQY28094.1"/>
    </source>
</evidence>
<dbReference type="InterPro" id="IPR008030">
    <property type="entry name" value="NmrA-like"/>
</dbReference>